<comment type="caution">
    <text evidence="1">The sequence shown here is derived from an EMBL/GenBank/DDBJ whole genome shotgun (WGS) entry which is preliminary data.</text>
</comment>
<proteinExistence type="predicted"/>
<dbReference type="EMBL" id="BTGU01000032">
    <property type="protein sequence ID" value="GMN49975.1"/>
    <property type="molecule type" value="Genomic_DNA"/>
</dbReference>
<sequence length="50" mass="5360">MAGDTACVVVVADAVVVARRQLWASQPGRSGREAEAYLLLHSHAKPTSHF</sequence>
<keyword evidence="2" id="KW-1185">Reference proteome</keyword>
<protein>
    <submittedName>
        <fullName evidence="1">Uncharacterized protein</fullName>
    </submittedName>
</protein>
<organism evidence="1 2">
    <name type="scientific">Ficus carica</name>
    <name type="common">Common fig</name>
    <dbReference type="NCBI Taxonomy" id="3494"/>
    <lineage>
        <taxon>Eukaryota</taxon>
        <taxon>Viridiplantae</taxon>
        <taxon>Streptophyta</taxon>
        <taxon>Embryophyta</taxon>
        <taxon>Tracheophyta</taxon>
        <taxon>Spermatophyta</taxon>
        <taxon>Magnoliopsida</taxon>
        <taxon>eudicotyledons</taxon>
        <taxon>Gunneridae</taxon>
        <taxon>Pentapetalae</taxon>
        <taxon>rosids</taxon>
        <taxon>fabids</taxon>
        <taxon>Rosales</taxon>
        <taxon>Moraceae</taxon>
        <taxon>Ficeae</taxon>
        <taxon>Ficus</taxon>
    </lineage>
</organism>
<dbReference type="Proteomes" id="UP001187192">
    <property type="component" value="Unassembled WGS sequence"/>
</dbReference>
<dbReference type="AlphaFoldDB" id="A0AA88D9X1"/>
<evidence type="ECO:0000313" key="2">
    <source>
        <dbReference type="Proteomes" id="UP001187192"/>
    </source>
</evidence>
<accession>A0AA88D9X1</accession>
<reference evidence="1" key="1">
    <citation type="submission" date="2023-07" db="EMBL/GenBank/DDBJ databases">
        <title>draft genome sequence of fig (Ficus carica).</title>
        <authorList>
            <person name="Takahashi T."/>
            <person name="Nishimura K."/>
        </authorList>
    </citation>
    <scope>NUCLEOTIDE SEQUENCE</scope>
</reference>
<name>A0AA88D9X1_FICCA</name>
<gene>
    <name evidence="1" type="ORF">TIFTF001_019157</name>
</gene>
<evidence type="ECO:0000313" key="1">
    <source>
        <dbReference type="EMBL" id="GMN49975.1"/>
    </source>
</evidence>